<comment type="subcellular location">
    <subcellularLocation>
        <location evidence="1">Cell envelope</location>
    </subcellularLocation>
</comment>
<dbReference type="GO" id="GO:0030313">
    <property type="term" value="C:cell envelope"/>
    <property type="evidence" value="ECO:0007669"/>
    <property type="project" value="UniProtKB-SubCell"/>
</dbReference>
<dbReference type="AlphaFoldDB" id="A0A1H3HYV1"/>
<protein>
    <submittedName>
        <fullName evidence="3">Uncharacterized conserved protein, heparinase superfamily</fullName>
    </submittedName>
</protein>
<evidence type="ECO:0000313" key="3">
    <source>
        <dbReference type="EMBL" id="SDY20607.1"/>
    </source>
</evidence>
<dbReference type="Gene3D" id="2.70.98.70">
    <property type="match status" value="1"/>
</dbReference>
<dbReference type="Pfam" id="PF07940">
    <property type="entry name" value="Hepar_II_III_C"/>
    <property type="match status" value="1"/>
</dbReference>
<gene>
    <name evidence="3" type="ORF">SAMN05444340_104250</name>
</gene>
<feature type="domain" description="Heparinase II/III-like C-terminal" evidence="2">
    <location>
        <begin position="299"/>
        <end position="556"/>
    </location>
</feature>
<proteinExistence type="predicted"/>
<accession>A0A1H3HYV1</accession>
<dbReference type="EMBL" id="FNPF01000004">
    <property type="protein sequence ID" value="SDY20607.1"/>
    <property type="molecule type" value="Genomic_DNA"/>
</dbReference>
<evidence type="ECO:0000256" key="1">
    <source>
        <dbReference type="ARBA" id="ARBA00004196"/>
    </source>
</evidence>
<evidence type="ECO:0000259" key="2">
    <source>
        <dbReference type="Pfam" id="PF07940"/>
    </source>
</evidence>
<organism evidence="3 4">
    <name type="scientific">Citreimonas salinaria</name>
    <dbReference type="NCBI Taxonomy" id="321339"/>
    <lineage>
        <taxon>Bacteria</taxon>
        <taxon>Pseudomonadati</taxon>
        <taxon>Pseudomonadota</taxon>
        <taxon>Alphaproteobacteria</taxon>
        <taxon>Rhodobacterales</taxon>
        <taxon>Roseobacteraceae</taxon>
        <taxon>Citreimonas</taxon>
    </lineage>
</organism>
<dbReference type="InterPro" id="IPR008929">
    <property type="entry name" value="Chondroitin_lyas"/>
</dbReference>
<dbReference type="RefSeq" id="WP_089881556.1">
    <property type="nucleotide sequence ID" value="NZ_FNPF01000004.1"/>
</dbReference>
<reference evidence="3 4" key="1">
    <citation type="submission" date="2016-10" db="EMBL/GenBank/DDBJ databases">
        <authorList>
            <person name="de Groot N.N."/>
        </authorList>
    </citation>
    <scope>NUCLEOTIDE SEQUENCE [LARGE SCALE GENOMIC DNA]</scope>
    <source>
        <strain evidence="3 4">DSM 26880</strain>
    </source>
</reference>
<dbReference type="STRING" id="321339.SAMN05444340_104250"/>
<dbReference type="Gene3D" id="1.50.10.100">
    <property type="entry name" value="Chondroitin AC/alginate lyase"/>
    <property type="match status" value="1"/>
</dbReference>
<dbReference type="GO" id="GO:0016829">
    <property type="term" value="F:lyase activity"/>
    <property type="evidence" value="ECO:0007669"/>
    <property type="project" value="InterPro"/>
</dbReference>
<sequence>MARLNDWRATQARWLDRLHARLAARAKPSRGFTVQPEPRTIGFHARGRQLIAGNLLFAGHLVEAPDRSLWDVDMPDAAFRDALHGFTWLDDLAAVGDVQARTLAQAWVRDWIDRYGRGSGPGWTPELTGRRMIRLVHHGLLLLRGADAAQARRLHQVLAAQTRFLSARTGSAPPGLPRFEALTGELYGALTLEGLDRFVEPARRGLAAECARRIDWGGGLPSRNPEDLLDVFTLLTWAQLAFEQAGRPPDAALGDAIARMAPTLRALRHADGGLARFHGGGRGAEGRLDAALAASGVRRKRRDGLAMGFSRLAGGRTTVIADAAPPPSGRASAAAHASTLAFELTSGRRPLIVNCGAGDDFGEGWRRAGRASPSHSTLCLNARSSARLVPARRGRGEWLAQGPGTVPAQFSRSAQAEIFEGGHDGYVAEYGLTHARCLSLGLDGRSLRGEDYLVALDEPGKRRFAAALGNAERSGLPFRIHFHLHPDVDVALETDGTGASMALRSGEMWGLRFDGAAEIAVEPSVYLEHGRLQPRATKQVVLSGRAMEYATRVRWTLEKTQDTALAVRDLVQDEADEYV</sequence>
<dbReference type="InterPro" id="IPR012480">
    <property type="entry name" value="Hepar_II_III_C"/>
</dbReference>
<evidence type="ECO:0000313" key="4">
    <source>
        <dbReference type="Proteomes" id="UP000199286"/>
    </source>
</evidence>
<keyword evidence="4" id="KW-1185">Reference proteome</keyword>
<dbReference type="Proteomes" id="UP000199286">
    <property type="component" value="Unassembled WGS sequence"/>
</dbReference>
<name>A0A1H3HYV1_9RHOB</name>
<dbReference type="OrthoDB" id="9787373at2"/>